<evidence type="ECO:0000256" key="1">
    <source>
        <dbReference type="ARBA" id="ARBA00022679"/>
    </source>
</evidence>
<dbReference type="RefSeq" id="WP_187724742.1">
    <property type="nucleotide sequence ID" value="NZ_CP060783.1"/>
</dbReference>
<evidence type="ECO:0000259" key="3">
    <source>
        <dbReference type="Pfam" id="PF00294"/>
    </source>
</evidence>
<dbReference type="Proteomes" id="UP000516028">
    <property type="component" value="Chromosome"/>
</dbReference>
<dbReference type="InterPro" id="IPR002139">
    <property type="entry name" value="Ribo/fructo_kinase"/>
</dbReference>
<dbReference type="PANTHER" id="PTHR10584:SF166">
    <property type="entry name" value="RIBOKINASE"/>
    <property type="match status" value="1"/>
</dbReference>
<dbReference type="Gene3D" id="3.40.1190.20">
    <property type="match status" value="1"/>
</dbReference>
<evidence type="ECO:0000256" key="2">
    <source>
        <dbReference type="ARBA" id="ARBA00022777"/>
    </source>
</evidence>
<dbReference type="EMBL" id="CP060783">
    <property type="protein sequence ID" value="QNP49150.1"/>
    <property type="molecule type" value="Genomic_DNA"/>
</dbReference>
<dbReference type="PANTHER" id="PTHR10584">
    <property type="entry name" value="SUGAR KINASE"/>
    <property type="match status" value="1"/>
</dbReference>
<dbReference type="Pfam" id="PF00294">
    <property type="entry name" value="PfkB"/>
    <property type="match status" value="1"/>
</dbReference>
<keyword evidence="2 4" id="KW-0418">Kinase</keyword>
<reference evidence="4 5" key="1">
    <citation type="submission" date="2020-08" db="EMBL/GenBank/DDBJ databases">
        <title>Genome sequence of Diaphorobacter aerolatus KACC 16536T.</title>
        <authorList>
            <person name="Hyun D.-W."/>
            <person name="Bae J.-W."/>
        </authorList>
    </citation>
    <scope>NUCLEOTIDE SEQUENCE [LARGE SCALE GENOMIC DNA]</scope>
    <source>
        <strain evidence="4 5">KACC 16536</strain>
    </source>
</reference>
<evidence type="ECO:0000313" key="5">
    <source>
        <dbReference type="Proteomes" id="UP000516028"/>
    </source>
</evidence>
<dbReference type="KEGG" id="daer:H9K75_03200"/>
<proteinExistence type="predicted"/>
<sequence>MANGKDLQRVFVVGSYVQACCWYVARLPEAGESILATDFRVDAGGKGLNVAVGLARLECEVSLLVGCGDDPAGDELLALLEREGMAATDVIRLPAHSGIGSGHVGPTGENQIVVFPGANALVNAAHVLAAAPRMDRAHVVYAQFEAAPDAIREAFRIASHAGVTTVLNPSPWREPGAELRATTQVLIVNGLEAEALLCDLQEDPGELLAQLGSDRWPSVLKRLTSHWPGLLQLQVTLGERAGLGFRERRSVTTGPRWSVSSRAARRWTRWARETLFRQPMWPPSRKG</sequence>
<gene>
    <name evidence="4" type="ORF">H9K75_03200</name>
</gene>
<feature type="domain" description="Carbohydrate kinase PfkB" evidence="3">
    <location>
        <begin position="9"/>
        <end position="211"/>
    </location>
</feature>
<keyword evidence="5" id="KW-1185">Reference proteome</keyword>
<dbReference type="InterPro" id="IPR029056">
    <property type="entry name" value="Ribokinase-like"/>
</dbReference>
<dbReference type="GO" id="GO:0006796">
    <property type="term" value="P:phosphate-containing compound metabolic process"/>
    <property type="evidence" value="ECO:0007669"/>
    <property type="project" value="UniProtKB-ARBA"/>
</dbReference>
<accession>A0A7H0GLI4</accession>
<dbReference type="PRINTS" id="PR00990">
    <property type="entry name" value="RIBOKINASE"/>
</dbReference>
<name>A0A7H0GLI4_9BURK</name>
<dbReference type="SUPFAM" id="SSF53613">
    <property type="entry name" value="Ribokinase-like"/>
    <property type="match status" value="1"/>
</dbReference>
<evidence type="ECO:0000313" key="4">
    <source>
        <dbReference type="EMBL" id="QNP49150.1"/>
    </source>
</evidence>
<dbReference type="AlphaFoldDB" id="A0A7H0GLI4"/>
<organism evidence="4 5">
    <name type="scientific">Diaphorobacter aerolatus</name>
    <dbReference type="NCBI Taxonomy" id="1288495"/>
    <lineage>
        <taxon>Bacteria</taxon>
        <taxon>Pseudomonadati</taxon>
        <taxon>Pseudomonadota</taxon>
        <taxon>Betaproteobacteria</taxon>
        <taxon>Burkholderiales</taxon>
        <taxon>Comamonadaceae</taxon>
        <taxon>Diaphorobacter</taxon>
    </lineage>
</organism>
<keyword evidence="1" id="KW-0808">Transferase</keyword>
<protein>
    <submittedName>
        <fullName evidence="4">Ribokinase</fullName>
    </submittedName>
</protein>
<dbReference type="InterPro" id="IPR011611">
    <property type="entry name" value="PfkB_dom"/>
</dbReference>
<dbReference type="GO" id="GO:0016301">
    <property type="term" value="F:kinase activity"/>
    <property type="evidence" value="ECO:0007669"/>
    <property type="project" value="UniProtKB-KW"/>
</dbReference>